<accession>A0AAD5BQF2</accession>
<proteinExistence type="predicted"/>
<evidence type="ECO:0000313" key="1">
    <source>
        <dbReference type="EMBL" id="KAI7727726.1"/>
    </source>
</evidence>
<dbReference type="EMBL" id="JAMZMK010011332">
    <property type="protein sequence ID" value="KAI7727726.1"/>
    <property type="molecule type" value="Genomic_DNA"/>
</dbReference>
<evidence type="ECO:0000313" key="2">
    <source>
        <dbReference type="Proteomes" id="UP001206925"/>
    </source>
</evidence>
<feature type="non-terminal residue" evidence="1">
    <location>
        <position position="88"/>
    </location>
</feature>
<name>A0AAD5BQF2_AMBAR</name>
<dbReference type="AlphaFoldDB" id="A0AAD5BQF2"/>
<protein>
    <submittedName>
        <fullName evidence="1">Uncharacterized protein</fullName>
    </submittedName>
</protein>
<dbReference type="Proteomes" id="UP001206925">
    <property type="component" value="Unassembled WGS sequence"/>
</dbReference>
<keyword evidence="2" id="KW-1185">Reference proteome</keyword>
<reference evidence="1" key="1">
    <citation type="submission" date="2022-06" db="EMBL/GenBank/DDBJ databases">
        <title>Uncovering the hologenomic basis of an extraordinary plant invasion.</title>
        <authorList>
            <person name="Bieker V.C."/>
            <person name="Martin M.D."/>
            <person name="Gilbert T."/>
            <person name="Hodgins K."/>
            <person name="Battlay P."/>
            <person name="Petersen B."/>
            <person name="Wilson J."/>
        </authorList>
    </citation>
    <scope>NUCLEOTIDE SEQUENCE</scope>
    <source>
        <strain evidence="1">AA19_3_7</strain>
        <tissue evidence="1">Leaf</tissue>
    </source>
</reference>
<sequence length="88" mass="9829">MFVSKNPTPLSSSHSTLNTKANLYIDYKIWDSGNQNPKSNSDSSDPPVPLIHDDLIIPMRQCDISNEVSQMYGEFICMEPPKVGMVVN</sequence>
<organism evidence="1 2">
    <name type="scientific">Ambrosia artemisiifolia</name>
    <name type="common">Common ragweed</name>
    <dbReference type="NCBI Taxonomy" id="4212"/>
    <lineage>
        <taxon>Eukaryota</taxon>
        <taxon>Viridiplantae</taxon>
        <taxon>Streptophyta</taxon>
        <taxon>Embryophyta</taxon>
        <taxon>Tracheophyta</taxon>
        <taxon>Spermatophyta</taxon>
        <taxon>Magnoliopsida</taxon>
        <taxon>eudicotyledons</taxon>
        <taxon>Gunneridae</taxon>
        <taxon>Pentapetalae</taxon>
        <taxon>asterids</taxon>
        <taxon>campanulids</taxon>
        <taxon>Asterales</taxon>
        <taxon>Asteraceae</taxon>
        <taxon>Asteroideae</taxon>
        <taxon>Heliantheae alliance</taxon>
        <taxon>Heliantheae</taxon>
        <taxon>Ambrosia</taxon>
    </lineage>
</organism>
<comment type="caution">
    <text evidence="1">The sequence shown here is derived from an EMBL/GenBank/DDBJ whole genome shotgun (WGS) entry which is preliminary data.</text>
</comment>
<gene>
    <name evidence="1" type="ORF">M8C21_008360</name>
</gene>